<keyword evidence="3" id="KW-1185">Reference proteome</keyword>
<protein>
    <recommendedName>
        <fullName evidence="4">Beta-barrel porin 2</fullName>
    </recommendedName>
</protein>
<feature type="signal peptide" evidence="1">
    <location>
        <begin position="1"/>
        <end position="24"/>
    </location>
</feature>
<gene>
    <name evidence="2" type="ORF">SAMN04487779_1002446</name>
</gene>
<dbReference type="AlphaFoldDB" id="A0A1G6PNX0"/>
<dbReference type="Proteomes" id="UP000198925">
    <property type="component" value="Unassembled WGS sequence"/>
</dbReference>
<evidence type="ECO:0000313" key="2">
    <source>
        <dbReference type="EMBL" id="SDC81334.1"/>
    </source>
</evidence>
<dbReference type="EMBL" id="FMZX01000002">
    <property type="protein sequence ID" value="SDC81334.1"/>
    <property type="molecule type" value="Genomic_DNA"/>
</dbReference>
<dbReference type="Pfam" id="PF10082">
    <property type="entry name" value="BBP2_2"/>
    <property type="match status" value="1"/>
</dbReference>
<dbReference type="RefSeq" id="WP_143018075.1">
    <property type="nucleotide sequence ID" value="NZ_FMZX01000002.1"/>
</dbReference>
<keyword evidence="1" id="KW-0732">Signal</keyword>
<name>A0A1G6PNX0_9PROT</name>
<sequence length="419" mass="46926">MKSFPSWGLLGLMVAALPVGEARAQLGDSPEVARGITVVNRQRPDFDPLGVRLGGFRLNGAVEAGPGWDSNIFGRRRNVVSDGFVEERGNLSLRSDWTTHAAGISANSVNRQYFSESRQDWNDWDLGGFGRYDFSADTALQAAYRHYRAHLDVYNFDVQSAGIVQPVAYNSDEVSVVGNTRLNRLGLIAQGVYRTFDFEDTVIRNTLTPVSQNSFNTAIGAVGGSYSLAPGRNITTIVRVQDIKYTDNISSRRDSFTWEALAGFDYDFDGVWQARVALGWRQREYSGPNLKTLEGPAVEAAVTYAPTQLTTARFRLTRTIEESIRQDAVSYQRTQIGLTLDHEYLRNVLLQADLLYDRREYESPNQTASDGVLTLTARYLLNRNATVVASYGYRRRIEATGGFQEFDRNLLQLRLRLAI</sequence>
<accession>A0A1G6PNX0</accession>
<evidence type="ECO:0008006" key="4">
    <source>
        <dbReference type="Google" id="ProtNLM"/>
    </source>
</evidence>
<dbReference type="STRING" id="938405.SAMN02927895_02173"/>
<proteinExistence type="predicted"/>
<feature type="chain" id="PRO_5011528719" description="Beta-barrel porin 2" evidence="1">
    <location>
        <begin position="25"/>
        <end position="419"/>
    </location>
</feature>
<reference evidence="2 3" key="1">
    <citation type="submission" date="2016-10" db="EMBL/GenBank/DDBJ databases">
        <authorList>
            <person name="de Groot N.N."/>
        </authorList>
    </citation>
    <scope>NUCLEOTIDE SEQUENCE [LARGE SCALE GENOMIC DNA]</scope>
    <source>
        <strain evidence="2 3">CPCC 100156</strain>
    </source>
</reference>
<dbReference type="InterPro" id="IPR018759">
    <property type="entry name" value="BBP2_2"/>
</dbReference>
<evidence type="ECO:0000256" key="1">
    <source>
        <dbReference type="SAM" id="SignalP"/>
    </source>
</evidence>
<organism evidence="2 3">
    <name type="scientific">Belnapia rosea</name>
    <dbReference type="NCBI Taxonomy" id="938405"/>
    <lineage>
        <taxon>Bacteria</taxon>
        <taxon>Pseudomonadati</taxon>
        <taxon>Pseudomonadota</taxon>
        <taxon>Alphaproteobacteria</taxon>
        <taxon>Acetobacterales</taxon>
        <taxon>Roseomonadaceae</taxon>
        <taxon>Belnapia</taxon>
    </lineage>
</organism>
<evidence type="ECO:0000313" key="3">
    <source>
        <dbReference type="Proteomes" id="UP000198925"/>
    </source>
</evidence>